<evidence type="ECO:0000313" key="2">
    <source>
        <dbReference type="EMBL" id="PNR55292.1"/>
    </source>
</evidence>
<evidence type="ECO:0000313" key="4">
    <source>
        <dbReference type="Proteomes" id="UP000006727"/>
    </source>
</evidence>
<dbReference type="SMART" id="SM00552">
    <property type="entry name" value="ADEAMc"/>
    <property type="match status" value="1"/>
</dbReference>
<dbReference type="GO" id="GO:0003725">
    <property type="term" value="F:double-stranded RNA binding"/>
    <property type="evidence" value="ECO:0000318"/>
    <property type="project" value="GO_Central"/>
</dbReference>
<protein>
    <recommendedName>
        <fullName evidence="1">A to I editase domain-containing protein</fullName>
    </recommendedName>
</protein>
<dbReference type="Gramene" id="Pp3c4_14060V3.1">
    <property type="protein sequence ID" value="Pp3c4_14060V3.1"/>
    <property type="gene ID" value="Pp3c4_14060"/>
</dbReference>
<accession>A0A2K1KND9</accession>
<dbReference type="AlphaFoldDB" id="A0A2K1KND9"/>
<gene>
    <name evidence="3" type="primary">LOC112280993</name>
    <name evidence="2" type="ORF">PHYPA_006188</name>
</gene>
<dbReference type="Proteomes" id="UP000006727">
    <property type="component" value="Chromosome 4"/>
</dbReference>
<dbReference type="PANTHER" id="PTHR10910">
    <property type="entry name" value="EUKARYOTE SPECIFIC DSRNA BINDING PROTEIN"/>
    <property type="match status" value="1"/>
</dbReference>
<dbReference type="GO" id="GO:0005737">
    <property type="term" value="C:cytoplasm"/>
    <property type="evidence" value="ECO:0000318"/>
    <property type="project" value="GO_Central"/>
</dbReference>
<sequence>MGDAHANWGYEDAIGRDKDLWGRRMAELVEAKYEKLPKQGKPQGRERTVLAGFVLTEGEDARVLALGTGTKCIGRSRMSPEGDVVNDAHAEVIARRALLRFFYAEVGRLCENASSEKMVKLSKGGQVPPAIFEWTGDSREKCRRCQLRSGLKIHLYISQPPCGDACIFPYSVAAPSEGLAQEKDSSSVVMDGQCGKRRVKRSGKQTGAKLARIDVSVVGKDAQLAEQEARFLSWTNASSIEGKTTNGACSLEPETGKICSIGELGGNVQAPGVARRKPGRGDPTMSMSCSDKIARWNVVGLQGALLSHFLAGPIYLSSVTVASDSTIFESCRLGQDTTDQPSAIWTDTEQGYGAPAWTPMGQSLTPFPSEEEGSIFEALKRAISSRLIPLGELLSLPYTVNEPVIFITSAPPERFRRPEHSSALLACGYSINWDSSPWHEVILGTIGRKQGASAKGPLSPATQSSLCKRALFSRFFSLLKHFPSLSYMAELPYLDCKIASEVYDKSKQIVFTGPSPLQDWLQKPVCLQKFALAT</sequence>
<proteinExistence type="predicted"/>
<dbReference type="PaxDb" id="3218-PP1S219_54V6.1"/>
<dbReference type="EnsemblPlants" id="Pp3c4_14060V3.5">
    <property type="protein sequence ID" value="Pp3c4_14060V3.5"/>
    <property type="gene ID" value="Pp3c4_14060"/>
</dbReference>
<feature type="domain" description="A to I editase" evidence="1">
    <location>
        <begin position="65"/>
        <end position="530"/>
    </location>
</feature>
<reference evidence="2 4" key="1">
    <citation type="journal article" date="2008" name="Science">
        <title>The Physcomitrella genome reveals evolutionary insights into the conquest of land by plants.</title>
        <authorList>
            <person name="Rensing S."/>
            <person name="Lang D."/>
            <person name="Zimmer A."/>
            <person name="Terry A."/>
            <person name="Salamov A."/>
            <person name="Shapiro H."/>
            <person name="Nishiyama T."/>
            <person name="Perroud P.-F."/>
            <person name="Lindquist E."/>
            <person name="Kamisugi Y."/>
            <person name="Tanahashi T."/>
            <person name="Sakakibara K."/>
            <person name="Fujita T."/>
            <person name="Oishi K."/>
            <person name="Shin-I T."/>
            <person name="Kuroki Y."/>
            <person name="Toyoda A."/>
            <person name="Suzuki Y."/>
            <person name="Hashimoto A."/>
            <person name="Yamaguchi K."/>
            <person name="Sugano A."/>
            <person name="Kohara Y."/>
            <person name="Fujiyama A."/>
            <person name="Anterola A."/>
            <person name="Aoki S."/>
            <person name="Ashton N."/>
            <person name="Barbazuk W.B."/>
            <person name="Barker E."/>
            <person name="Bennetzen J."/>
            <person name="Bezanilla M."/>
            <person name="Blankenship R."/>
            <person name="Cho S.H."/>
            <person name="Dutcher S."/>
            <person name="Estelle M."/>
            <person name="Fawcett J.A."/>
            <person name="Gundlach H."/>
            <person name="Hanada K."/>
            <person name="Heyl A."/>
            <person name="Hicks K.A."/>
            <person name="Hugh J."/>
            <person name="Lohr M."/>
            <person name="Mayer K."/>
            <person name="Melkozernov A."/>
            <person name="Murata T."/>
            <person name="Nelson D."/>
            <person name="Pils B."/>
            <person name="Prigge M."/>
            <person name="Reiss B."/>
            <person name="Renner T."/>
            <person name="Rombauts S."/>
            <person name="Rushton P."/>
            <person name="Sanderfoot A."/>
            <person name="Schween G."/>
            <person name="Shiu S.-H."/>
            <person name="Stueber K."/>
            <person name="Theodoulou F.L."/>
            <person name="Tu H."/>
            <person name="Van de Peer Y."/>
            <person name="Verrier P.J."/>
            <person name="Waters E."/>
            <person name="Wood A."/>
            <person name="Yang L."/>
            <person name="Cove D."/>
            <person name="Cuming A."/>
            <person name="Hasebe M."/>
            <person name="Lucas S."/>
            <person name="Mishler D.B."/>
            <person name="Reski R."/>
            <person name="Grigoriev I."/>
            <person name="Quatrano R.S."/>
            <person name="Boore J.L."/>
        </authorList>
    </citation>
    <scope>NUCLEOTIDE SEQUENCE [LARGE SCALE GENOMIC DNA]</scope>
    <source>
        <strain evidence="3 4">cv. Gransden 2004</strain>
    </source>
</reference>
<dbReference type="GO" id="GO:0006396">
    <property type="term" value="P:RNA processing"/>
    <property type="evidence" value="ECO:0000318"/>
    <property type="project" value="GO_Central"/>
</dbReference>
<dbReference type="STRING" id="3218.A0A2K1KND9"/>
<dbReference type="GO" id="GO:0008251">
    <property type="term" value="F:tRNA-specific adenosine deaminase activity"/>
    <property type="evidence" value="ECO:0000318"/>
    <property type="project" value="GO_Central"/>
</dbReference>
<name>A0A2K1KND9_PHYPA</name>
<dbReference type="GeneID" id="112280993"/>
<dbReference type="PROSITE" id="PS50141">
    <property type="entry name" value="A_DEAMIN_EDITASE"/>
    <property type="match status" value="1"/>
</dbReference>
<reference evidence="3" key="3">
    <citation type="submission" date="2020-12" db="UniProtKB">
        <authorList>
            <consortium name="EnsemblPlants"/>
        </authorList>
    </citation>
    <scope>IDENTIFICATION</scope>
</reference>
<organism evidence="2">
    <name type="scientific">Physcomitrium patens</name>
    <name type="common">Spreading-leaved earth moss</name>
    <name type="synonym">Physcomitrella patens</name>
    <dbReference type="NCBI Taxonomy" id="3218"/>
    <lineage>
        <taxon>Eukaryota</taxon>
        <taxon>Viridiplantae</taxon>
        <taxon>Streptophyta</taxon>
        <taxon>Embryophyta</taxon>
        <taxon>Bryophyta</taxon>
        <taxon>Bryophytina</taxon>
        <taxon>Bryopsida</taxon>
        <taxon>Funariidae</taxon>
        <taxon>Funariales</taxon>
        <taxon>Funariaceae</taxon>
        <taxon>Physcomitrium</taxon>
    </lineage>
</organism>
<dbReference type="GO" id="GO:0006382">
    <property type="term" value="P:adenosine to inosine editing"/>
    <property type="evidence" value="ECO:0000318"/>
    <property type="project" value="GO_Central"/>
</dbReference>
<dbReference type="PANTHER" id="PTHR10910:SF62">
    <property type="entry name" value="AT07585P-RELATED"/>
    <property type="match status" value="1"/>
</dbReference>
<dbReference type="EnsemblPlants" id="Pp3c4_14060V3.1">
    <property type="protein sequence ID" value="Pp3c4_14060V3.1"/>
    <property type="gene ID" value="Pp3c4_14060"/>
</dbReference>
<dbReference type="Pfam" id="PF02137">
    <property type="entry name" value="A_deamin"/>
    <property type="match status" value="2"/>
</dbReference>
<evidence type="ECO:0000313" key="3">
    <source>
        <dbReference type="EnsemblPlants" id="Pp3c4_14060V3.1"/>
    </source>
</evidence>
<dbReference type="RefSeq" id="XP_024372787.1">
    <property type="nucleotide sequence ID" value="XM_024517019.2"/>
</dbReference>
<dbReference type="Gramene" id="Pp3c4_14060V3.5">
    <property type="protein sequence ID" value="Pp3c4_14060V3.5"/>
    <property type="gene ID" value="Pp3c4_14060"/>
</dbReference>
<dbReference type="GO" id="GO:0003726">
    <property type="term" value="F:double-stranded RNA adenosine deaminase activity"/>
    <property type="evidence" value="ECO:0000318"/>
    <property type="project" value="GO_Central"/>
</dbReference>
<keyword evidence="4" id="KW-1185">Reference proteome</keyword>
<dbReference type="EMBL" id="ABEU02000004">
    <property type="protein sequence ID" value="PNR55292.1"/>
    <property type="molecule type" value="Genomic_DNA"/>
</dbReference>
<dbReference type="GO" id="GO:0005730">
    <property type="term" value="C:nucleolus"/>
    <property type="evidence" value="ECO:0000318"/>
    <property type="project" value="GO_Central"/>
</dbReference>
<reference evidence="2 4" key="2">
    <citation type="journal article" date="2018" name="Plant J.">
        <title>The Physcomitrella patens chromosome-scale assembly reveals moss genome structure and evolution.</title>
        <authorList>
            <person name="Lang D."/>
            <person name="Ullrich K.K."/>
            <person name="Murat F."/>
            <person name="Fuchs J."/>
            <person name="Jenkins J."/>
            <person name="Haas F.B."/>
            <person name="Piednoel M."/>
            <person name="Gundlach H."/>
            <person name="Van Bel M."/>
            <person name="Meyberg R."/>
            <person name="Vives C."/>
            <person name="Morata J."/>
            <person name="Symeonidi A."/>
            <person name="Hiss M."/>
            <person name="Muchero W."/>
            <person name="Kamisugi Y."/>
            <person name="Saleh O."/>
            <person name="Blanc G."/>
            <person name="Decker E.L."/>
            <person name="van Gessel N."/>
            <person name="Grimwood J."/>
            <person name="Hayes R.D."/>
            <person name="Graham S.W."/>
            <person name="Gunter L.E."/>
            <person name="McDaniel S.F."/>
            <person name="Hoernstein S.N.W."/>
            <person name="Larsson A."/>
            <person name="Li F.W."/>
            <person name="Perroud P.F."/>
            <person name="Phillips J."/>
            <person name="Ranjan P."/>
            <person name="Rokshar D.S."/>
            <person name="Rothfels C.J."/>
            <person name="Schneider L."/>
            <person name="Shu S."/>
            <person name="Stevenson D.W."/>
            <person name="Thummler F."/>
            <person name="Tillich M."/>
            <person name="Villarreal Aguilar J.C."/>
            <person name="Widiez T."/>
            <person name="Wong G.K."/>
            <person name="Wymore A."/>
            <person name="Zhang Y."/>
            <person name="Zimmer A.D."/>
            <person name="Quatrano R.S."/>
            <person name="Mayer K.F.X."/>
            <person name="Goodstein D."/>
            <person name="Casacuberta J.M."/>
            <person name="Vandepoele K."/>
            <person name="Reski R."/>
            <person name="Cuming A.C."/>
            <person name="Tuskan G.A."/>
            <person name="Maumus F."/>
            <person name="Salse J."/>
            <person name="Schmutz J."/>
            <person name="Rensing S.A."/>
        </authorList>
    </citation>
    <scope>NUCLEOTIDE SEQUENCE [LARGE SCALE GENOMIC DNA]</scope>
    <source>
        <strain evidence="3 4">cv. Gransden 2004</strain>
    </source>
</reference>
<evidence type="ECO:0000259" key="1">
    <source>
        <dbReference type="PROSITE" id="PS50141"/>
    </source>
</evidence>
<dbReference type="InterPro" id="IPR002466">
    <property type="entry name" value="A_deamin"/>
</dbReference>
<dbReference type="OrthoDB" id="10268011at2759"/>